<comment type="subcellular location">
    <subcellularLocation>
        <location evidence="1">Cell membrane</location>
        <topology evidence="1">Multi-pass membrane protein</topology>
    </subcellularLocation>
</comment>
<proteinExistence type="predicted"/>
<dbReference type="InterPro" id="IPR004477">
    <property type="entry name" value="ComEC_N"/>
</dbReference>
<keyword evidence="4 6" id="KW-1133">Transmembrane helix</keyword>
<sequence>MKRGPVDLRLVPPAVVAWLVAALVVSAPGRALPAAIALWAVAGLALAAALVWRRALLVAVAVCAVSAGLVCTTAAVAAPVRQPTALLDAADDGRYVTLTVTTTETVGGEPDASARDGPFSATATTMTLGEARSVTVGAPVLVFDARPVERAGIGSTLALGGTIVATAPEDDVGFLVFADGPARVTAPPPWFLDWANGLRGSFAEAAARLDGEGAALLPGLAIGDTSAVGEQLDAAMKATSLSHLTAVSGANCAIVVALIMLAGAMLGVSRGARIGASVAVLVGFVVLVTPQASVVRAGVMAVIVLLSTAGGRPVRGIPVLSLATLVLLATDPWLSRDYGFVLSVLATGGLLVLTGPLSRLLQRVLPLGVSVVIAVPLAAQLACQPVLLMLAPSIPTYGIAANALAEPAAPFATVLGLLACVTLPVLPWLGEALTAVAWVPSSWIAAVAGFFAGLPGGAIPWPEGPVGVGLLAVVTVGGLIAALAPVSRRARLGCAATAVVLLVGLAGAVAGVRVVQQWSRPGDWQIAACDIGQGDAVLLRSGGRTALVDTGPDPASLARCLDELGVGRIDLLVLSHFDLDHVGGTETVFGRVDRAIVGPSGEVADDRLVADLAAGGAAVERVSRGGSGLFGELRYTVLWPPARLGSVEPGNDASVVLAFEPVGACANGCLGSLFLGDLGERAQALMLAAGPVPRVDVVKVSHHGSGDQLDRVYERADATVGVIGVGAENTYGHPTERLLDLLARVGTAATRTDTDGLVLLAPGSAPDEVRVWRQKAPP</sequence>
<organism evidence="8 9">
    <name type="scientific">Conyzicola nivalis</name>
    <dbReference type="NCBI Taxonomy" id="1477021"/>
    <lineage>
        <taxon>Bacteria</taxon>
        <taxon>Bacillati</taxon>
        <taxon>Actinomycetota</taxon>
        <taxon>Actinomycetes</taxon>
        <taxon>Micrococcales</taxon>
        <taxon>Microbacteriaceae</taxon>
        <taxon>Conyzicola</taxon>
    </lineage>
</organism>
<keyword evidence="9" id="KW-1185">Reference proteome</keyword>
<feature type="transmembrane region" description="Helical" evidence="6">
    <location>
        <begin position="32"/>
        <end position="52"/>
    </location>
</feature>
<dbReference type="Pfam" id="PF00753">
    <property type="entry name" value="Lactamase_B"/>
    <property type="match status" value="1"/>
</dbReference>
<dbReference type="AlphaFoldDB" id="A0A916SIP6"/>
<dbReference type="InterPro" id="IPR036866">
    <property type="entry name" value="RibonucZ/Hydroxyglut_hydro"/>
</dbReference>
<feature type="transmembrane region" description="Helical" evidence="6">
    <location>
        <begin position="436"/>
        <end position="454"/>
    </location>
</feature>
<feature type="transmembrane region" description="Helical" evidence="6">
    <location>
        <begin position="6"/>
        <end position="25"/>
    </location>
</feature>
<reference evidence="8" key="1">
    <citation type="journal article" date="2014" name="Int. J. Syst. Evol. Microbiol.">
        <title>Complete genome sequence of Corynebacterium casei LMG S-19264T (=DSM 44701T), isolated from a smear-ripened cheese.</title>
        <authorList>
            <consortium name="US DOE Joint Genome Institute (JGI-PGF)"/>
            <person name="Walter F."/>
            <person name="Albersmeier A."/>
            <person name="Kalinowski J."/>
            <person name="Ruckert C."/>
        </authorList>
    </citation>
    <scope>NUCLEOTIDE SEQUENCE</scope>
    <source>
        <strain evidence="8">CGMCC 1.12813</strain>
    </source>
</reference>
<dbReference type="Gene3D" id="3.60.15.10">
    <property type="entry name" value="Ribonuclease Z/Hydroxyacylglutathione hydrolase-like"/>
    <property type="match status" value="1"/>
</dbReference>
<feature type="transmembrane region" description="Helical" evidence="6">
    <location>
        <begin position="466"/>
        <end position="485"/>
    </location>
</feature>
<evidence type="ECO:0000259" key="7">
    <source>
        <dbReference type="SMART" id="SM00849"/>
    </source>
</evidence>
<dbReference type="InterPro" id="IPR001279">
    <property type="entry name" value="Metallo-B-lactamas"/>
</dbReference>
<gene>
    <name evidence="8" type="primary">comE</name>
    <name evidence="8" type="ORF">GCM10010979_10900</name>
</gene>
<dbReference type="InterPro" id="IPR052159">
    <property type="entry name" value="Competence_DNA_uptake"/>
</dbReference>
<evidence type="ECO:0000313" key="8">
    <source>
        <dbReference type="EMBL" id="GGA98255.1"/>
    </source>
</evidence>
<dbReference type="PANTHER" id="PTHR30619">
    <property type="entry name" value="DNA INTERNALIZATION/COMPETENCE PROTEIN COMEC/REC2"/>
    <property type="match status" value="1"/>
</dbReference>
<feature type="transmembrane region" description="Helical" evidence="6">
    <location>
        <begin position="274"/>
        <end position="305"/>
    </location>
</feature>
<dbReference type="Proteomes" id="UP000606922">
    <property type="component" value="Unassembled WGS sequence"/>
</dbReference>
<accession>A0A916SIP6</accession>
<dbReference type="PANTHER" id="PTHR30619:SF1">
    <property type="entry name" value="RECOMBINATION PROTEIN 2"/>
    <property type="match status" value="1"/>
</dbReference>
<feature type="transmembrane region" description="Helical" evidence="6">
    <location>
        <begin position="244"/>
        <end position="268"/>
    </location>
</feature>
<evidence type="ECO:0000256" key="4">
    <source>
        <dbReference type="ARBA" id="ARBA00022989"/>
    </source>
</evidence>
<reference evidence="8" key="2">
    <citation type="submission" date="2020-09" db="EMBL/GenBank/DDBJ databases">
        <authorList>
            <person name="Sun Q."/>
            <person name="Zhou Y."/>
        </authorList>
    </citation>
    <scope>NUCLEOTIDE SEQUENCE</scope>
    <source>
        <strain evidence="8">CGMCC 1.12813</strain>
    </source>
</reference>
<dbReference type="RefSeq" id="WP_188509649.1">
    <property type="nucleotide sequence ID" value="NZ_BMGB01000001.1"/>
</dbReference>
<evidence type="ECO:0000256" key="6">
    <source>
        <dbReference type="SAM" id="Phobius"/>
    </source>
</evidence>
<dbReference type="GO" id="GO:0005886">
    <property type="term" value="C:plasma membrane"/>
    <property type="evidence" value="ECO:0007669"/>
    <property type="project" value="UniProtKB-SubCell"/>
</dbReference>
<dbReference type="SMART" id="SM00849">
    <property type="entry name" value="Lactamase_B"/>
    <property type="match status" value="1"/>
</dbReference>
<dbReference type="CDD" id="cd07731">
    <property type="entry name" value="ComA-like_MBL-fold"/>
    <property type="match status" value="1"/>
</dbReference>
<name>A0A916SIP6_9MICO</name>
<dbReference type="Pfam" id="PF03772">
    <property type="entry name" value="Competence"/>
    <property type="match status" value="1"/>
</dbReference>
<evidence type="ECO:0000256" key="3">
    <source>
        <dbReference type="ARBA" id="ARBA00022692"/>
    </source>
</evidence>
<dbReference type="InterPro" id="IPR035681">
    <property type="entry name" value="ComA-like_MBL"/>
</dbReference>
<keyword evidence="5 6" id="KW-0472">Membrane</keyword>
<protein>
    <submittedName>
        <fullName evidence="8">Competence protein ComEC</fullName>
    </submittedName>
</protein>
<evidence type="ECO:0000256" key="1">
    <source>
        <dbReference type="ARBA" id="ARBA00004651"/>
    </source>
</evidence>
<evidence type="ECO:0000256" key="5">
    <source>
        <dbReference type="ARBA" id="ARBA00023136"/>
    </source>
</evidence>
<dbReference type="SUPFAM" id="SSF56281">
    <property type="entry name" value="Metallo-hydrolase/oxidoreductase"/>
    <property type="match status" value="1"/>
</dbReference>
<keyword evidence="2" id="KW-1003">Cell membrane</keyword>
<dbReference type="EMBL" id="BMGB01000001">
    <property type="protein sequence ID" value="GGA98255.1"/>
    <property type="molecule type" value="Genomic_DNA"/>
</dbReference>
<feature type="transmembrane region" description="Helical" evidence="6">
    <location>
        <begin position="58"/>
        <end position="78"/>
    </location>
</feature>
<comment type="caution">
    <text evidence="8">The sequence shown here is derived from an EMBL/GenBank/DDBJ whole genome shotgun (WGS) entry which is preliminary data.</text>
</comment>
<feature type="transmembrane region" description="Helical" evidence="6">
    <location>
        <begin position="364"/>
        <end position="388"/>
    </location>
</feature>
<feature type="transmembrane region" description="Helical" evidence="6">
    <location>
        <begin position="340"/>
        <end position="357"/>
    </location>
</feature>
<feature type="domain" description="Metallo-beta-lactamase" evidence="7">
    <location>
        <begin position="533"/>
        <end position="725"/>
    </location>
</feature>
<evidence type="ECO:0000256" key="2">
    <source>
        <dbReference type="ARBA" id="ARBA00022475"/>
    </source>
</evidence>
<keyword evidence="3 6" id="KW-0812">Transmembrane</keyword>
<feature type="transmembrane region" description="Helical" evidence="6">
    <location>
        <begin position="492"/>
        <end position="512"/>
    </location>
</feature>
<dbReference type="NCBIfam" id="TIGR00360">
    <property type="entry name" value="ComEC_N-term"/>
    <property type="match status" value="1"/>
</dbReference>
<feature type="transmembrane region" description="Helical" evidence="6">
    <location>
        <begin position="408"/>
        <end position="429"/>
    </location>
</feature>
<evidence type="ECO:0000313" key="9">
    <source>
        <dbReference type="Proteomes" id="UP000606922"/>
    </source>
</evidence>